<name>A0AAW1YI34_RUBAR</name>
<dbReference type="EMBL" id="JBEDUW010000001">
    <property type="protein sequence ID" value="KAK9948060.1"/>
    <property type="molecule type" value="Genomic_DNA"/>
</dbReference>
<sequence>MWVQLMDLSYKFLLEIEKGCFVDSRIGAEVMNLIGGGLVVLRIGAAIEGSAEHEVVIGGFDYGLWN</sequence>
<evidence type="ECO:0000313" key="1">
    <source>
        <dbReference type="EMBL" id="KAK9948060.1"/>
    </source>
</evidence>
<keyword evidence="2" id="KW-1185">Reference proteome</keyword>
<proteinExistence type="predicted"/>
<reference evidence="1 2" key="1">
    <citation type="journal article" date="2023" name="G3 (Bethesda)">
        <title>A chromosome-length genome assembly and annotation of blackberry (Rubus argutus, cv. 'Hillquist').</title>
        <authorList>
            <person name="Bruna T."/>
            <person name="Aryal R."/>
            <person name="Dudchenko O."/>
            <person name="Sargent D.J."/>
            <person name="Mead D."/>
            <person name="Buti M."/>
            <person name="Cavallini A."/>
            <person name="Hytonen T."/>
            <person name="Andres J."/>
            <person name="Pham M."/>
            <person name="Weisz D."/>
            <person name="Mascagni F."/>
            <person name="Usai G."/>
            <person name="Natali L."/>
            <person name="Bassil N."/>
            <person name="Fernandez G.E."/>
            <person name="Lomsadze A."/>
            <person name="Armour M."/>
            <person name="Olukolu B."/>
            <person name="Poorten T."/>
            <person name="Britton C."/>
            <person name="Davik J."/>
            <person name="Ashrafi H."/>
            <person name="Aiden E.L."/>
            <person name="Borodovsky M."/>
            <person name="Worthington M."/>
        </authorList>
    </citation>
    <scope>NUCLEOTIDE SEQUENCE [LARGE SCALE GENOMIC DNA]</scope>
    <source>
        <strain evidence="1">PI 553951</strain>
    </source>
</reference>
<gene>
    <name evidence="1" type="ORF">M0R45_003649</name>
</gene>
<organism evidence="1 2">
    <name type="scientific">Rubus argutus</name>
    <name type="common">Southern blackberry</name>
    <dbReference type="NCBI Taxonomy" id="59490"/>
    <lineage>
        <taxon>Eukaryota</taxon>
        <taxon>Viridiplantae</taxon>
        <taxon>Streptophyta</taxon>
        <taxon>Embryophyta</taxon>
        <taxon>Tracheophyta</taxon>
        <taxon>Spermatophyta</taxon>
        <taxon>Magnoliopsida</taxon>
        <taxon>eudicotyledons</taxon>
        <taxon>Gunneridae</taxon>
        <taxon>Pentapetalae</taxon>
        <taxon>rosids</taxon>
        <taxon>fabids</taxon>
        <taxon>Rosales</taxon>
        <taxon>Rosaceae</taxon>
        <taxon>Rosoideae</taxon>
        <taxon>Rosoideae incertae sedis</taxon>
        <taxon>Rubus</taxon>
    </lineage>
</organism>
<protein>
    <submittedName>
        <fullName evidence="1">Uncharacterized protein</fullName>
    </submittedName>
</protein>
<accession>A0AAW1YI34</accession>
<dbReference type="Proteomes" id="UP001457282">
    <property type="component" value="Unassembled WGS sequence"/>
</dbReference>
<evidence type="ECO:0000313" key="2">
    <source>
        <dbReference type="Proteomes" id="UP001457282"/>
    </source>
</evidence>
<dbReference type="AlphaFoldDB" id="A0AAW1YI34"/>
<comment type="caution">
    <text evidence="1">The sequence shown here is derived from an EMBL/GenBank/DDBJ whole genome shotgun (WGS) entry which is preliminary data.</text>
</comment>